<organism evidence="2 3">
    <name type="scientific">Podospora didyma</name>
    <dbReference type="NCBI Taxonomy" id="330526"/>
    <lineage>
        <taxon>Eukaryota</taxon>
        <taxon>Fungi</taxon>
        <taxon>Dikarya</taxon>
        <taxon>Ascomycota</taxon>
        <taxon>Pezizomycotina</taxon>
        <taxon>Sordariomycetes</taxon>
        <taxon>Sordariomycetidae</taxon>
        <taxon>Sordariales</taxon>
        <taxon>Podosporaceae</taxon>
        <taxon>Podospora</taxon>
    </lineage>
</organism>
<dbReference type="Proteomes" id="UP001285441">
    <property type="component" value="Unassembled WGS sequence"/>
</dbReference>
<evidence type="ECO:0000313" key="3">
    <source>
        <dbReference type="Proteomes" id="UP001285441"/>
    </source>
</evidence>
<feature type="signal peptide" evidence="1">
    <location>
        <begin position="1"/>
        <end position="18"/>
    </location>
</feature>
<comment type="caution">
    <text evidence="2">The sequence shown here is derived from an EMBL/GenBank/DDBJ whole genome shotgun (WGS) entry which is preliminary data.</text>
</comment>
<keyword evidence="1" id="KW-0732">Signal</keyword>
<protein>
    <recommendedName>
        <fullName evidence="4">Ubiquitin 3 binding protein But2 C-terminal domain-containing protein</fullName>
    </recommendedName>
</protein>
<evidence type="ECO:0000256" key="1">
    <source>
        <dbReference type="SAM" id="SignalP"/>
    </source>
</evidence>
<evidence type="ECO:0008006" key="4">
    <source>
        <dbReference type="Google" id="ProtNLM"/>
    </source>
</evidence>
<reference evidence="2" key="1">
    <citation type="journal article" date="2023" name="Mol. Phylogenet. Evol.">
        <title>Genome-scale phylogeny and comparative genomics of the fungal order Sordariales.</title>
        <authorList>
            <person name="Hensen N."/>
            <person name="Bonometti L."/>
            <person name="Westerberg I."/>
            <person name="Brannstrom I.O."/>
            <person name="Guillou S."/>
            <person name="Cros-Aarteil S."/>
            <person name="Calhoun S."/>
            <person name="Haridas S."/>
            <person name="Kuo A."/>
            <person name="Mondo S."/>
            <person name="Pangilinan J."/>
            <person name="Riley R."/>
            <person name="LaButti K."/>
            <person name="Andreopoulos B."/>
            <person name="Lipzen A."/>
            <person name="Chen C."/>
            <person name="Yan M."/>
            <person name="Daum C."/>
            <person name="Ng V."/>
            <person name="Clum A."/>
            <person name="Steindorff A."/>
            <person name="Ohm R.A."/>
            <person name="Martin F."/>
            <person name="Silar P."/>
            <person name="Natvig D.O."/>
            <person name="Lalanne C."/>
            <person name="Gautier V."/>
            <person name="Ament-Velasquez S.L."/>
            <person name="Kruys A."/>
            <person name="Hutchinson M.I."/>
            <person name="Powell A.J."/>
            <person name="Barry K."/>
            <person name="Miller A.N."/>
            <person name="Grigoriev I.V."/>
            <person name="Debuchy R."/>
            <person name="Gladieux P."/>
            <person name="Hiltunen Thoren M."/>
            <person name="Johannesson H."/>
        </authorList>
    </citation>
    <scope>NUCLEOTIDE SEQUENCE</scope>
    <source>
        <strain evidence="2">CBS 232.78</strain>
    </source>
</reference>
<accession>A0AAE0KJK5</accession>
<gene>
    <name evidence="2" type="ORF">B0H63DRAFT_451777</name>
</gene>
<feature type="chain" id="PRO_5042164812" description="Ubiquitin 3 binding protein But2 C-terminal domain-containing protein" evidence="1">
    <location>
        <begin position="19"/>
        <end position="146"/>
    </location>
</feature>
<proteinExistence type="predicted"/>
<dbReference type="EMBL" id="JAULSW010000006">
    <property type="protein sequence ID" value="KAK3377948.1"/>
    <property type="molecule type" value="Genomic_DNA"/>
</dbReference>
<sequence length="146" mass="15358">MHFSTILLVALASAVASAAPKHKKRPCTSAHPVGTKDIHLITTDGVHVNQDVTFSIPRGADGPCSLITTFPAEVIYDKDGVSGEGPIVGLFAPHSDSTTPTYQKMDSFPCKEIMKFTLTLTGSGDGPVYFLETAGAGFALTCNCDN</sequence>
<dbReference type="AlphaFoldDB" id="A0AAE0KJK5"/>
<name>A0AAE0KJK5_9PEZI</name>
<keyword evidence="3" id="KW-1185">Reference proteome</keyword>
<evidence type="ECO:0000313" key="2">
    <source>
        <dbReference type="EMBL" id="KAK3377948.1"/>
    </source>
</evidence>
<reference evidence="2" key="2">
    <citation type="submission" date="2023-06" db="EMBL/GenBank/DDBJ databases">
        <authorList>
            <consortium name="Lawrence Berkeley National Laboratory"/>
            <person name="Haridas S."/>
            <person name="Hensen N."/>
            <person name="Bonometti L."/>
            <person name="Westerberg I."/>
            <person name="Brannstrom I.O."/>
            <person name="Guillou S."/>
            <person name="Cros-Aarteil S."/>
            <person name="Calhoun S."/>
            <person name="Kuo A."/>
            <person name="Mondo S."/>
            <person name="Pangilinan J."/>
            <person name="Riley R."/>
            <person name="LaButti K."/>
            <person name="Andreopoulos B."/>
            <person name="Lipzen A."/>
            <person name="Chen C."/>
            <person name="Yanf M."/>
            <person name="Daum C."/>
            <person name="Ng V."/>
            <person name="Clum A."/>
            <person name="Steindorff A."/>
            <person name="Ohm R."/>
            <person name="Martin F."/>
            <person name="Silar P."/>
            <person name="Natvig D."/>
            <person name="Lalanne C."/>
            <person name="Gautier V."/>
            <person name="Ament-velasquez S.L."/>
            <person name="Kruys A."/>
            <person name="Hutchinson M.I."/>
            <person name="Powell A.J."/>
            <person name="Barry K."/>
            <person name="Miller A.N."/>
            <person name="Grigoriev I.V."/>
            <person name="Debuchy R."/>
            <person name="Gladieux P."/>
            <person name="Thoren M.H."/>
            <person name="Johannesson H."/>
        </authorList>
    </citation>
    <scope>NUCLEOTIDE SEQUENCE</scope>
    <source>
        <strain evidence="2">CBS 232.78</strain>
    </source>
</reference>